<feature type="region of interest" description="Disordered" evidence="1">
    <location>
        <begin position="1"/>
        <end position="206"/>
    </location>
</feature>
<name>A0A5M6BXJ7_9TREE</name>
<dbReference type="AlphaFoldDB" id="A0A5M6BXJ7"/>
<feature type="compositionally biased region" description="Acidic residues" evidence="1">
    <location>
        <begin position="115"/>
        <end position="128"/>
    </location>
</feature>
<dbReference type="GeneID" id="43590319"/>
<dbReference type="Proteomes" id="UP000322225">
    <property type="component" value="Chromosome 2"/>
</dbReference>
<evidence type="ECO:0000256" key="1">
    <source>
        <dbReference type="SAM" id="MobiDB-lite"/>
    </source>
</evidence>
<dbReference type="RefSeq" id="XP_031859560.1">
    <property type="nucleotide sequence ID" value="XM_032006166.1"/>
</dbReference>
<protein>
    <submittedName>
        <fullName evidence="2">Uncharacterized protein</fullName>
    </submittedName>
</protein>
<reference evidence="2" key="2">
    <citation type="submission" date="2024-01" db="EMBL/GenBank/DDBJ databases">
        <title>Comparative genomics of Cryptococcus and Kwoniella reveals pathogenesis evolution and contrasting modes of karyotype evolution via chromosome fusion or intercentromeric recombination.</title>
        <authorList>
            <person name="Coelho M.A."/>
            <person name="David-Palma M."/>
            <person name="Shea T."/>
            <person name="Bowers K."/>
            <person name="McGinley-Smith S."/>
            <person name="Mohammad A.W."/>
            <person name="Gnirke A."/>
            <person name="Yurkov A.M."/>
            <person name="Nowrousian M."/>
            <person name="Sun S."/>
            <person name="Cuomo C.A."/>
            <person name="Heitman J."/>
        </authorList>
    </citation>
    <scope>NUCLEOTIDE SEQUENCE</scope>
    <source>
        <strain evidence="2">CBS 12478</strain>
    </source>
</reference>
<feature type="compositionally biased region" description="Polar residues" evidence="1">
    <location>
        <begin position="131"/>
        <end position="140"/>
    </location>
</feature>
<gene>
    <name evidence="2" type="ORF">CI109_100799</name>
</gene>
<feature type="compositionally biased region" description="Acidic residues" evidence="1">
    <location>
        <begin position="48"/>
        <end position="61"/>
    </location>
</feature>
<evidence type="ECO:0000313" key="3">
    <source>
        <dbReference type="Proteomes" id="UP000322225"/>
    </source>
</evidence>
<dbReference type="KEGG" id="ksn:43590319"/>
<feature type="compositionally biased region" description="Basic residues" evidence="1">
    <location>
        <begin position="72"/>
        <end position="85"/>
    </location>
</feature>
<proteinExistence type="predicted"/>
<organism evidence="2 3">
    <name type="scientific">Kwoniella shandongensis</name>
    <dbReference type="NCBI Taxonomy" id="1734106"/>
    <lineage>
        <taxon>Eukaryota</taxon>
        <taxon>Fungi</taxon>
        <taxon>Dikarya</taxon>
        <taxon>Basidiomycota</taxon>
        <taxon>Agaricomycotina</taxon>
        <taxon>Tremellomycetes</taxon>
        <taxon>Tremellales</taxon>
        <taxon>Cryptococcaceae</taxon>
        <taxon>Kwoniella</taxon>
    </lineage>
</organism>
<evidence type="ECO:0000313" key="2">
    <source>
        <dbReference type="EMBL" id="WWD16373.1"/>
    </source>
</evidence>
<dbReference type="OrthoDB" id="10646747at2759"/>
<sequence>MASKKSAPRHSEPVHKSTTRSNASARKSRSSEPVPSTVGNKRKAARFEDDDEGVEEEEEDRMESGKGGTRSRSVKSKKDGRKRLRKAESMDDETASDQDEEEEEEDVQRVKAVEEEAEEEEDEEEEEHVENQSNSQSQSAVIDKVVKSVAAKLKTSRKSNTTTSGSKRKSDGGHSKEVQKLDTMWQDLMSDVEKMKSGDGGSEDRAKTIDDLTSQMEKKIGKAIESTQHAAEKAANRIKNYMALRSPFTDFVNSYQVELVTTLEQNEKLLEKRPNEVQSGINRFVKLQKDKLREGQQRAKVHLDAKEIIRHSRKQLRASILRG</sequence>
<accession>A0A5M6BXJ7</accession>
<feature type="compositionally biased region" description="Basic and acidic residues" evidence="1">
    <location>
        <begin position="168"/>
        <end position="180"/>
    </location>
</feature>
<keyword evidence="3" id="KW-1185">Reference proteome</keyword>
<reference evidence="2" key="1">
    <citation type="submission" date="2017-08" db="EMBL/GenBank/DDBJ databases">
        <authorList>
            <person name="Cuomo C."/>
            <person name="Billmyre B."/>
            <person name="Heitman J."/>
        </authorList>
    </citation>
    <scope>NUCLEOTIDE SEQUENCE</scope>
    <source>
        <strain evidence="2">CBS 12478</strain>
    </source>
</reference>
<feature type="compositionally biased region" description="Acidic residues" evidence="1">
    <location>
        <begin position="90"/>
        <end position="106"/>
    </location>
</feature>
<dbReference type="EMBL" id="CP144052">
    <property type="protein sequence ID" value="WWD16373.1"/>
    <property type="molecule type" value="Genomic_DNA"/>
</dbReference>
<feature type="compositionally biased region" description="Basic and acidic residues" evidence="1">
    <location>
        <begin position="191"/>
        <end position="206"/>
    </location>
</feature>